<protein>
    <recommendedName>
        <fullName evidence="8">ABC transmembrane type-1 domain-containing protein</fullName>
    </recommendedName>
</protein>
<evidence type="ECO:0000259" key="8">
    <source>
        <dbReference type="PROSITE" id="PS50928"/>
    </source>
</evidence>
<dbReference type="InterPro" id="IPR050901">
    <property type="entry name" value="BP-dep_ABC_trans_perm"/>
</dbReference>
<evidence type="ECO:0000313" key="10">
    <source>
        <dbReference type="Proteomes" id="UP000033632"/>
    </source>
</evidence>
<feature type="transmembrane region" description="Helical" evidence="7">
    <location>
        <begin position="78"/>
        <end position="105"/>
    </location>
</feature>
<evidence type="ECO:0000256" key="1">
    <source>
        <dbReference type="ARBA" id="ARBA00004651"/>
    </source>
</evidence>
<dbReference type="PATRIC" id="fig|443610.3.peg.933"/>
<dbReference type="Pfam" id="PF00528">
    <property type="entry name" value="BPD_transp_1"/>
    <property type="match status" value="1"/>
</dbReference>
<keyword evidence="3" id="KW-1003">Cell membrane</keyword>
<dbReference type="OrthoDB" id="9815445at2"/>
<dbReference type="Gene3D" id="1.10.3720.10">
    <property type="entry name" value="MetI-like"/>
    <property type="match status" value="1"/>
</dbReference>
<organism evidence="9 10">
    <name type="scientific">Devosia geojensis</name>
    <dbReference type="NCBI Taxonomy" id="443610"/>
    <lineage>
        <taxon>Bacteria</taxon>
        <taxon>Pseudomonadati</taxon>
        <taxon>Pseudomonadota</taxon>
        <taxon>Alphaproteobacteria</taxon>
        <taxon>Hyphomicrobiales</taxon>
        <taxon>Devosiaceae</taxon>
        <taxon>Devosia</taxon>
    </lineage>
</organism>
<dbReference type="Proteomes" id="UP000033632">
    <property type="component" value="Unassembled WGS sequence"/>
</dbReference>
<dbReference type="STRING" id="443610.VE25_13460"/>
<dbReference type="InterPro" id="IPR035906">
    <property type="entry name" value="MetI-like_sf"/>
</dbReference>
<feature type="transmembrane region" description="Helical" evidence="7">
    <location>
        <begin position="187"/>
        <end position="213"/>
    </location>
</feature>
<keyword evidence="10" id="KW-1185">Reference proteome</keyword>
<dbReference type="AlphaFoldDB" id="A0A0F5FR26"/>
<evidence type="ECO:0000256" key="7">
    <source>
        <dbReference type="RuleBase" id="RU363032"/>
    </source>
</evidence>
<keyword evidence="6 7" id="KW-0472">Membrane</keyword>
<dbReference type="RefSeq" id="WP_046109141.1">
    <property type="nucleotide sequence ID" value="NZ_JZEX01000119.1"/>
</dbReference>
<evidence type="ECO:0000256" key="3">
    <source>
        <dbReference type="ARBA" id="ARBA00022475"/>
    </source>
</evidence>
<comment type="similarity">
    <text evidence="7">Belongs to the binding-protein-dependent transport system permease family.</text>
</comment>
<evidence type="ECO:0000256" key="4">
    <source>
        <dbReference type="ARBA" id="ARBA00022692"/>
    </source>
</evidence>
<feature type="domain" description="ABC transmembrane type-1" evidence="8">
    <location>
        <begin position="79"/>
        <end position="271"/>
    </location>
</feature>
<evidence type="ECO:0000256" key="2">
    <source>
        <dbReference type="ARBA" id="ARBA00022448"/>
    </source>
</evidence>
<dbReference type="GO" id="GO:0055085">
    <property type="term" value="P:transmembrane transport"/>
    <property type="evidence" value="ECO:0007669"/>
    <property type="project" value="InterPro"/>
</dbReference>
<dbReference type="SUPFAM" id="SSF161098">
    <property type="entry name" value="MetI-like"/>
    <property type="match status" value="1"/>
</dbReference>
<name>A0A0F5FR26_9HYPH</name>
<gene>
    <name evidence="9" type="ORF">VE25_13460</name>
</gene>
<comment type="subcellular location">
    <subcellularLocation>
        <location evidence="1 7">Cell membrane</location>
        <topology evidence="1 7">Multi-pass membrane protein</topology>
    </subcellularLocation>
</comment>
<dbReference type="PROSITE" id="PS50928">
    <property type="entry name" value="ABC_TM1"/>
    <property type="match status" value="1"/>
</dbReference>
<keyword evidence="2 7" id="KW-0813">Transport</keyword>
<evidence type="ECO:0000313" key="9">
    <source>
        <dbReference type="EMBL" id="KKB11316.1"/>
    </source>
</evidence>
<feature type="transmembrane region" description="Helical" evidence="7">
    <location>
        <begin position="254"/>
        <end position="271"/>
    </location>
</feature>
<dbReference type="EMBL" id="JZEX01000119">
    <property type="protein sequence ID" value="KKB11316.1"/>
    <property type="molecule type" value="Genomic_DNA"/>
</dbReference>
<dbReference type="GO" id="GO:0005886">
    <property type="term" value="C:plasma membrane"/>
    <property type="evidence" value="ECO:0007669"/>
    <property type="project" value="UniProtKB-SubCell"/>
</dbReference>
<evidence type="ECO:0000256" key="6">
    <source>
        <dbReference type="ARBA" id="ARBA00023136"/>
    </source>
</evidence>
<dbReference type="CDD" id="cd06261">
    <property type="entry name" value="TM_PBP2"/>
    <property type="match status" value="1"/>
</dbReference>
<proteinExistence type="inferred from homology"/>
<keyword evidence="4 7" id="KW-0812">Transmembrane</keyword>
<accession>A0A0F5FR26</accession>
<feature type="transmembrane region" description="Helical" evidence="7">
    <location>
        <begin position="144"/>
        <end position="166"/>
    </location>
</feature>
<comment type="caution">
    <text evidence="9">The sequence shown here is derived from an EMBL/GenBank/DDBJ whole genome shotgun (WGS) entry which is preliminary data.</text>
</comment>
<sequence>MTIAPSVEMFDLRRRSAQVAGYVVMAGSLIVLQFPLAWLLATAFKSRGEVFSVPPTWIPREPTLEPFAYAFSPIMLRFFFNSVVIAAATAFTSTLIGACTAYVVARLRHWSSNMLMVFFLCSLAFPLPLLMITLYLTLSRLGLIDTYFAVIIGHVVLTLPVVIWLLKGFVDSLPVEVEEAAYVEGASLFRIIWSIVIPIMRPGFTAAAIYVFVTSWNEFIFGLTFTTSSSMRPLPAGIALLFLQEFQYQWPQMMAVATTATVPILVLFLAFQKHFVEGVTVGAVKG</sequence>
<keyword evidence="5 7" id="KW-1133">Transmembrane helix</keyword>
<dbReference type="PANTHER" id="PTHR32243">
    <property type="entry name" value="MALTOSE TRANSPORT SYSTEM PERMEASE-RELATED"/>
    <property type="match status" value="1"/>
</dbReference>
<dbReference type="PANTHER" id="PTHR32243:SF18">
    <property type="entry name" value="INNER MEMBRANE ABC TRANSPORTER PERMEASE PROTEIN YCJP"/>
    <property type="match status" value="1"/>
</dbReference>
<feature type="transmembrane region" description="Helical" evidence="7">
    <location>
        <begin position="117"/>
        <end position="138"/>
    </location>
</feature>
<feature type="transmembrane region" description="Helical" evidence="7">
    <location>
        <begin position="19"/>
        <end position="41"/>
    </location>
</feature>
<reference evidence="9 10" key="1">
    <citation type="submission" date="2015-03" db="EMBL/GenBank/DDBJ databases">
        <authorList>
            <person name="Hassan Y.I."/>
            <person name="Lepp D."/>
            <person name="Li X.-Z."/>
            <person name="Zhou T."/>
        </authorList>
    </citation>
    <scope>NUCLEOTIDE SEQUENCE [LARGE SCALE GENOMIC DNA]</scope>
    <source>
        <strain evidence="9 10">BD-c194</strain>
    </source>
</reference>
<dbReference type="InterPro" id="IPR000515">
    <property type="entry name" value="MetI-like"/>
</dbReference>
<evidence type="ECO:0000256" key="5">
    <source>
        <dbReference type="ARBA" id="ARBA00022989"/>
    </source>
</evidence>